<protein>
    <submittedName>
        <fullName evidence="1">Uncharacterized protein</fullName>
    </submittedName>
</protein>
<gene>
    <name evidence="1" type="ORF">PAM7066_03694</name>
</gene>
<name>A0A1Y5TWT9_9RHOB</name>
<sequence length="40" mass="4299">MEIDVTHLAHQVGQIPAISADDCGMTLHIAQPVWDGDTVL</sequence>
<keyword evidence="2" id="KW-1185">Reference proteome</keyword>
<dbReference type="EMBL" id="FWFV01000021">
    <property type="protein sequence ID" value="SLN71894.1"/>
    <property type="molecule type" value="Genomic_DNA"/>
</dbReference>
<accession>A0A1Y5TWT9</accession>
<reference evidence="1 2" key="1">
    <citation type="submission" date="2017-03" db="EMBL/GenBank/DDBJ databases">
        <authorList>
            <person name="Afonso C.L."/>
            <person name="Miller P.J."/>
            <person name="Scott M.A."/>
            <person name="Spackman E."/>
            <person name="Goraichik I."/>
            <person name="Dimitrov K.M."/>
            <person name="Suarez D.L."/>
            <person name="Swayne D.E."/>
        </authorList>
    </citation>
    <scope>NUCLEOTIDE SEQUENCE [LARGE SCALE GENOMIC DNA]</scope>
    <source>
        <strain evidence="1 2">CECT 7066</strain>
    </source>
</reference>
<proteinExistence type="predicted"/>
<dbReference type="STRING" id="315423.SAMN04488020_1245"/>
<organism evidence="1 2">
    <name type="scientific">Palleronia marisminoris</name>
    <dbReference type="NCBI Taxonomy" id="315423"/>
    <lineage>
        <taxon>Bacteria</taxon>
        <taxon>Pseudomonadati</taxon>
        <taxon>Pseudomonadota</taxon>
        <taxon>Alphaproteobacteria</taxon>
        <taxon>Rhodobacterales</taxon>
        <taxon>Roseobacteraceae</taxon>
        <taxon>Palleronia</taxon>
    </lineage>
</organism>
<evidence type="ECO:0000313" key="1">
    <source>
        <dbReference type="EMBL" id="SLN71894.1"/>
    </source>
</evidence>
<dbReference type="AlphaFoldDB" id="A0A1Y5TWT9"/>
<dbReference type="Proteomes" id="UP000193870">
    <property type="component" value="Unassembled WGS sequence"/>
</dbReference>
<evidence type="ECO:0000313" key="2">
    <source>
        <dbReference type="Proteomes" id="UP000193870"/>
    </source>
</evidence>